<dbReference type="RefSeq" id="WP_188696550.1">
    <property type="nucleotide sequence ID" value="NZ_BMLS01000004.1"/>
</dbReference>
<protein>
    <submittedName>
        <fullName evidence="1">Uncharacterized protein</fullName>
    </submittedName>
</protein>
<dbReference type="AlphaFoldDB" id="A0A917Z3D3"/>
<organism evidence="1 2">
    <name type="scientific">Bowmanella pacifica</name>
    <dbReference type="NCBI Taxonomy" id="502051"/>
    <lineage>
        <taxon>Bacteria</taxon>
        <taxon>Pseudomonadati</taxon>
        <taxon>Pseudomonadota</taxon>
        <taxon>Gammaproteobacteria</taxon>
        <taxon>Alteromonadales</taxon>
        <taxon>Alteromonadaceae</taxon>
        <taxon>Bowmanella</taxon>
    </lineage>
</organism>
<dbReference type="EMBL" id="BMLS01000004">
    <property type="protein sequence ID" value="GGO71871.1"/>
    <property type="molecule type" value="Genomic_DNA"/>
</dbReference>
<keyword evidence="2" id="KW-1185">Reference proteome</keyword>
<comment type="caution">
    <text evidence="1">The sequence shown here is derived from an EMBL/GenBank/DDBJ whole genome shotgun (WGS) entry which is preliminary data.</text>
</comment>
<accession>A0A917Z3D3</accession>
<proteinExistence type="predicted"/>
<reference evidence="1" key="1">
    <citation type="journal article" date="2014" name="Int. J. Syst. Evol. Microbiol.">
        <title>Complete genome sequence of Corynebacterium casei LMG S-19264T (=DSM 44701T), isolated from a smear-ripened cheese.</title>
        <authorList>
            <consortium name="US DOE Joint Genome Institute (JGI-PGF)"/>
            <person name="Walter F."/>
            <person name="Albersmeier A."/>
            <person name="Kalinowski J."/>
            <person name="Ruckert C."/>
        </authorList>
    </citation>
    <scope>NUCLEOTIDE SEQUENCE</scope>
    <source>
        <strain evidence="1">CGMCC 1.7086</strain>
    </source>
</reference>
<evidence type="ECO:0000313" key="1">
    <source>
        <dbReference type="EMBL" id="GGO71871.1"/>
    </source>
</evidence>
<evidence type="ECO:0000313" key="2">
    <source>
        <dbReference type="Proteomes" id="UP000606935"/>
    </source>
</evidence>
<dbReference type="Proteomes" id="UP000606935">
    <property type="component" value="Unassembled WGS sequence"/>
</dbReference>
<gene>
    <name evidence="1" type="ORF">GCM10010982_28700</name>
</gene>
<name>A0A917Z3D3_9ALTE</name>
<reference evidence="1" key="2">
    <citation type="submission" date="2020-09" db="EMBL/GenBank/DDBJ databases">
        <authorList>
            <person name="Sun Q."/>
            <person name="Zhou Y."/>
        </authorList>
    </citation>
    <scope>NUCLEOTIDE SEQUENCE</scope>
    <source>
        <strain evidence="1">CGMCC 1.7086</strain>
    </source>
</reference>
<sequence length="152" mass="16810">MIRLSRRGWNNVLIFATLLLILLFNQSGKFLSDPTAPDAAHLLPTDIPVMKIEFGSHLLERVGQGWRLRPSSALSEAELAQIVQRWQTAEPLLLGEGSLASGLVVVFWLAGEEQGRVFSLQQRDDGVLVAHQGQLYQLPGESLTSYLPEGSY</sequence>